<dbReference type="InterPro" id="IPR036397">
    <property type="entry name" value="RNaseH_sf"/>
</dbReference>
<evidence type="ECO:0000256" key="5">
    <source>
        <dbReference type="ARBA" id="ARBA00022842"/>
    </source>
</evidence>
<dbReference type="Pfam" id="PF00665">
    <property type="entry name" value="rve"/>
    <property type="match status" value="1"/>
</dbReference>
<keyword evidence="8" id="KW-0239">DNA-directed DNA polymerase</keyword>
<evidence type="ECO:0000256" key="1">
    <source>
        <dbReference type="ARBA" id="ARBA00022722"/>
    </source>
</evidence>
<dbReference type="AlphaFoldDB" id="A0AAV1UWU0"/>
<dbReference type="PANTHER" id="PTHR42648:SF11">
    <property type="entry name" value="TRANSPOSON TY4-P GAG-POL POLYPROTEIN"/>
    <property type="match status" value="1"/>
</dbReference>
<dbReference type="Gene3D" id="3.30.420.10">
    <property type="entry name" value="Ribonuclease H-like superfamily/Ribonuclease H"/>
    <property type="match status" value="1"/>
</dbReference>
<keyword evidence="3" id="KW-0255">Endonuclease</keyword>
<keyword evidence="8" id="KW-0808">Transferase</keyword>
<dbReference type="GO" id="GO:0016787">
    <property type="term" value="F:hydrolase activity"/>
    <property type="evidence" value="ECO:0007669"/>
    <property type="project" value="UniProtKB-KW"/>
</dbReference>
<dbReference type="InterPro" id="IPR012337">
    <property type="entry name" value="RNaseH-like_sf"/>
</dbReference>
<gene>
    <name evidence="11" type="ORF">PM001_LOCUS23213</name>
</gene>
<feature type="domain" description="Integrase catalytic" evidence="10">
    <location>
        <begin position="3"/>
        <end position="169"/>
    </location>
</feature>
<keyword evidence="2" id="KW-0479">Metal-binding</keyword>
<dbReference type="Pfam" id="PF25597">
    <property type="entry name" value="SH3_retrovirus"/>
    <property type="match status" value="1"/>
</dbReference>
<name>A0AAV1UWU0_9STRA</name>
<dbReference type="InterPro" id="IPR039537">
    <property type="entry name" value="Retrotran_Ty1/copia-like"/>
</dbReference>
<evidence type="ECO:0000259" key="10">
    <source>
        <dbReference type="PROSITE" id="PS50994"/>
    </source>
</evidence>
<accession>A0AAV1UWU0</accession>
<evidence type="ECO:0000256" key="2">
    <source>
        <dbReference type="ARBA" id="ARBA00022723"/>
    </source>
</evidence>
<dbReference type="EMBL" id="CAKLBY020000229">
    <property type="protein sequence ID" value="CAK7938063.1"/>
    <property type="molecule type" value="Genomic_DNA"/>
</dbReference>
<dbReference type="InterPro" id="IPR057670">
    <property type="entry name" value="SH3_retrovirus"/>
</dbReference>
<keyword evidence="6" id="KW-0229">DNA integration</keyword>
<evidence type="ECO:0000256" key="9">
    <source>
        <dbReference type="ARBA" id="ARBA00023172"/>
    </source>
</evidence>
<reference evidence="11" key="1">
    <citation type="submission" date="2024-01" db="EMBL/GenBank/DDBJ databases">
        <authorList>
            <person name="Webb A."/>
        </authorList>
    </citation>
    <scope>NUCLEOTIDE SEQUENCE</scope>
    <source>
        <strain evidence="11">Pm1</strain>
    </source>
</reference>
<dbReference type="GO" id="GO:0003887">
    <property type="term" value="F:DNA-directed DNA polymerase activity"/>
    <property type="evidence" value="ECO:0007669"/>
    <property type="project" value="UniProtKB-KW"/>
</dbReference>
<dbReference type="GO" id="GO:0003676">
    <property type="term" value="F:nucleic acid binding"/>
    <property type="evidence" value="ECO:0007669"/>
    <property type="project" value="InterPro"/>
</dbReference>
<dbReference type="GO" id="GO:0006310">
    <property type="term" value="P:DNA recombination"/>
    <property type="evidence" value="ECO:0007669"/>
    <property type="project" value="UniProtKB-KW"/>
</dbReference>
<dbReference type="Proteomes" id="UP001162060">
    <property type="component" value="Unassembled WGS sequence"/>
</dbReference>
<dbReference type="GO" id="GO:0046872">
    <property type="term" value="F:metal ion binding"/>
    <property type="evidence" value="ECO:0007669"/>
    <property type="project" value="UniProtKB-KW"/>
</dbReference>
<evidence type="ECO:0000256" key="7">
    <source>
        <dbReference type="ARBA" id="ARBA00022918"/>
    </source>
</evidence>
<evidence type="ECO:0000313" key="12">
    <source>
        <dbReference type="Proteomes" id="UP001162060"/>
    </source>
</evidence>
<dbReference type="GO" id="GO:0003964">
    <property type="term" value="F:RNA-directed DNA polymerase activity"/>
    <property type="evidence" value="ECO:0007669"/>
    <property type="project" value="UniProtKB-KW"/>
</dbReference>
<evidence type="ECO:0000256" key="6">
    <source>
        <dbReference type="ARBA" id="ARBA00022908"/>
    </source>
</evidence>
<dbReference type="SUPFAM" id="SSF53098">
    <property type="entry name" value="Ribonuclease H-like"/>
    <property type="match status" value="1"/>
</dbReference>
<proteinExistence type="predicted"/>
<keyword evidence="5" id="KW-0460">Magnesium</keyword>
<keyword evidence="4" id="KW-0378">Hydrolase</keyword>
<evidence type="ECO:0000256" key="3">
    <source>
        <dbReference type="ARBA" id="ARBA00022759"/>
    </source>
</evidence>
<keyword evidence="9" id="KW-0233">DNA recombination</keyword>
<dbReference type="PROSITE" id="PS50994">
    <property type="entry name" value="INTEGRASE"/>
    <property type="match status" value="1"/>
</dbReference>
<sequence length="322" mass="36920">MTKTTRGLERVHADVMGTMINFCKGGAKYILTFVDDYSRYVSVFMIKSKSEVTGMFKDFKTFFENQWRARLRCLRSDNGSEFVNKTTAGICQQNGIVHQRSVSYSPQQNGVAERMNRTIMENARSMLNYKDVSTEWWAEAVIAAVNLINRSTNTAHLDMTPYELEYTIKPQMDHLHVFGSQGFAHLNDVKRTKLARTSFKCMLLGYAEKVKGYRVFDLENAKIKVTRSMQLDEREVGGIYDTQVLNTEAVVHVTKDSEEIQIQHQEDRQPDLDEPMEVVEDPFADVEMDDVNSTSSVSARHLMSPDCHFEDTMQLAKFHPPP</sequence>
<protein>
    <recommendedName>
        <fullName evidence="10">Integrase catalytic domain-containing protein</fullName>
    </recommendedName>
</protein>
<evidence type="ECO:0000256" key="8">
    <source>
        <dbReference type="ARBA" id="ARBA00022932"/>
    </source>
</evidence>
<keyword evidence="8" id="KW-0548">Nucleotidyltransferase</keyword>
<dbReference type="PANTHER" id="PTHR42648">
    <property type="entry name" value="TRANSPOSASE, PUTATIVE-RELATED"/>
    <property type="match status" value="1"/>
</dbReference>
<evidence type="ECO:0000256" key="4">
    <source>
        <dbReference type="ARBA" id="ARBA00022801"/>
    </source>
</evidence>
<evidence type="ECO:0000313" key="11">
    <source>
        <dbReference type="EMBL" id="CAK7938063.1"/>
    </source>
</evidence>
<keyword evidence="7" id="KW-0695">RNA-directed DNA polymerase</keyword>
<dbReference type="GO" id="GO:0015074">
    <property type="term" value="P:DNA integration"/>
    <property type="evidence" value="ECO:0007669"/>
    <property type="project" value="UniProtKB-KW"/>
</dbReference>
<comment type="caution">
    <text evidence="11">The sequence shown here is derived from an EMBL/GenBank/DDBJ whole genome shotgun (WGS) entry which is preliminary data.</text>
</comment>
<keyword evidence="1" id="KW-0540">Nuclease</keyword>
<organism evidence="11 12">
    <name type="scientific">Peronospora matthiolae</name>
    <dbReference type="NCBI Taxonomy" id="2874970"/>
    <lineage>
        <taxon>Eukaryota</taxon>
        <taxon>Sar</taxon>
        <taxon>Stramenopiles</taxon>
        <taxon>Oomycota</taxon>
        <taxon>Peronosporomycetes</taxon>
        <taxon>Peronosporales</taxon>
        <taxon>Peronosporaceae</taxon>
        <taxon>Peronospora</taxon>
    </lineage>
</organism>
<dbReference type="GO" id="GO:0004519">
    <property type="term" value="F:endonuclease activity"/>
    <property type="evidence" value="ECO:0007669"/>
    <property type="project" value="UniProtKB-KW"/>
</dbReference>
<dbReference type="InterPro" id="IPR001584">
    <property type="entry name" value="Integrase_cat-core"/>
</dbReference>